<dbReference type="OrthoDB" id="3244156at2759"/>
<feature type="region of interest" description="Disordered" evidence="1">
    <location>
        <begin position="187"/>
        <end position="291"/>
    </location>
</feature>
<evidence type="ECO:0000313" key="3">
    <source>
        <dbReference type="Proteomes" id="UP000310158"/>
    </source>
</evidence>
<reference evidence="2 3" key="1">
    <citation type="submission" date="2019-02" db="EMBL/GenBank/DDBJ databases">
        <title>Genome sequencing of the rare red list fungi Bondarzewia mesenterica.</title>
        <authorList>
            <person name="Buettner E."/>
            <person name="Kellner H."/>
        </authorList>
    </citation>
    <scope>NUCLEOTIDE SEQUENCE [LARGE SCALE GENOMIC DNA]</scope>
    <source>
        <strain evidence="2 3">DSM 108281</strain>
    </source>
</reference>
<dbReference type="AlphaFoldDB" id="A0A4S4LNP8"/>
<sequence>MSNFVEFRESSNEPSFVRPLDITRRRMDPSQTHSSRPSGSSSGRHTSMLTSATNQPRPPPPVEAISGIPTPVANVRGLGEEDYEAECMTVDPQADIEEGYQFSEVVDDSKRGKPKKRFVGGFVTNLKKLPKAVARNLLYDRRPPPEHYAADEGVPVILEPEDAPPYGAPGQPVEGGVHYVEAREMPVEDPAPLRNSHVRTSSRHSVHSMVHVSRSSSSRNTMQSPSHHSVRFPSSHRSSNNGLPRTVRNPDPEGDSDGSSTDQHNPDVPANQTAASPSHTGPPSPVLVAPKPASDYLGMSIPPPEPSLPSHVATVRKFFRDLADLPWMASNIAVDFVPAESARAQYPRPEGGPTSWYRPRRRNVDLLASGPQRGRARRRIKQTLANSSQHGHNPIHASSATLAYANQSALGHGSAEGAVPQPPSSLGHGQFPYPMPLPPPPPMFMYPTTMITPRVSPGSSSGLNGTTNPEMQPQAYPVYMLAVPIPPYLQPPDPSHPPPHMLNPHYPANG</sequence>
<name>A0A4S4LNP8_9AGAM</name>
<keyword evidence="3" id="KW-1185">Reference proteome</keyword>
<feature type="region of interest" description="Disordered" evidence="1">
    <location>
        <begin position="489"/>
        <end position="510"/>
    </location>
</feature>
<feature type="compositionally biased region" description="Basic residues" evidence="1">
    <location>
        <begin position="196"/>
        <end position="206"/>
    </location>
</feature>
<feature type="compositionally biased region" description="Low complexity" evidence="1">
    <location>
        <begin position="29"/>
        <end position="47"/>
    </location>
</feature>
<feature type="compositionally biased region" description="Basic and acidic residues" evidence="1">
    <location>
        <begin position="1"/>
        <end position="11"/>
    </location>
</feature>
<protein>
    <submittedName>
        <fullName evidence="2">Uncharacterized protein</fullName>
    </submittedName>
</protein>
<evidence type="ECO:0000313" key="2">
    <source>
        <dbReference type="EMBL" id="THH13882.1"/>
    </source>
</evidence>
<evidence type="ECO:0000256" key="1">
    <source>
        <dbReference type="SAM" id="MobiDB-lite"/>
    </source>
</evidence>
<dbReference type="EMBL" id="SGPL01000318">
    <property type="protein sequence ID" value="THH13882.1"/>
    <property type="molecule type" value="Genomic_DNA"/>
</dbReference>
<accession>A0A4S4LNP8</accession>
<proteinExistence type="predicted"/>
<feature type="compositionally biased region" description="Low complexity" evidence="1">
    <location>
        <begin position="207"/>
        <end position="219"/>
    </location>
</feature>
<dbReference type="Proteomes" id="UP000310158">
    <property type="component" value="Unassembled WGS sequence"/>
</dbReference>
<feature type="region of interest" description="Disordered" evidence="1">
    <location>
        <begin position="1"/>
        <end position="69"/>
    </location>
</feature>
<organism evidence="2 3">
    <name type="scientific">Bondarzewia mesenterica</name>
    <dbReference type="NCBI Taxonomy" id="1095465"/>
    <lineage>
        <taxon>Eukaryota</taxon>
        <taxon>Fungi</taxon>
        <taxon>Dikarya</taxon>
        <taxon>Basidiomycota</taxon>
        <taxon>Agaricomycotina</taxon>
        <taxon>Agaricomycetes</taxon>
        <taxon>Russulales</taxon>
        <taxon>Bondarzewiaceae</taxon>
        <taxon>Bondarzewia</taxon>
    </lineage>
</organism>
<gene>
    <name evidence="2" type="ORF">EW146_g6394</name>
</gene>
<comment type="caution">
    <text evidence="2">The sequence shown here is derived from an EMBL/GenBank/DDBJ whole genome shotgun (WGS) entry which is preliminary data.</text>
</comment>
<feature type="compositionally biased region" description="Pro residues" evidence="1">
    <location>
        <begin position="489"/>
        <end position="501"/>
    </location>
</feature>
<feature type="compositionally biased region" description="Polar residues" evidence="1">
    <location>
        <begin position="270"/>
        <end position="279"/>
    </location>
</feature>